<dbReference type="AlphaFoldDB" id="A0A485M7Q9"/>
<dbReference type="SUPFAM" id="SSF117991">
    <property type="entry name" value="YbeD/HP0495-like"/>
    <property type="match status" value="1"/>
</dbReference>
<name>A0A485M7Q9_9ZZZZ</name>
<sequence>MAYFLYTKSPRIEYPCTWVYKLFGKSQDAIRGAVALIAAGRHYTLKPSRSSRNNRYHCMNLELRVMSDEDRRGLSDALGAHEEILLVL</sequence>
<accession>A0A485M7Q9</accession>
<evidence type="ECO:0000313" key="1">
    <source>
        <dbReference type="EMBL" id="VFU19046.1"/>
    </source>
</evidence>
<organism evidence="1">
    <name type="scientific">anaerobic digester metagenome</name>
    <dbReference type="NCBI Taxonomy" id="1263854"/>
    <lineage>
        <taxon>unclassified sequences</taxon>
        <taxon>metagenomes</taxon>
        <taxon>ecological metagenomes</taxon>
    </lineage>
</organism>
<dbReference type="Pfam" id="PF04359">
    <property type="entry name" value="DUF493"/>
    <property type="match status" value="1"/>
</dbReference>
<protein>
    <recommendedName>
        <fullName evidence="2">DUF493 domain-containing protein</fullName>
    </recommendedName>
</protein>
<proteinExistence type="predicted"/>
<dbReference type="EMBL" id="CAADRM010000164">
    <property type="protein sequence ID" value="VFU19046.1"/>
    <property type="molecule type" value="Genomic_DNA"/>
</dbReference>
<evidence type="ECO:0008006" key="2">
    <source>
        <dbReference type="Google" id="ProtNLM"/>
    </source>
</evidence>
<reference evidence="1" key="1">
    <citation type="submission" date="2019-03" db="EMBL/GenBank/DDBJ databases">
        <authorList>
            <person name="Hao L."/>
        </authorList>
    </citation>
    <scope>NUCLEOTIDE SEQUENCE</scope>
</reference>
<dbReference type="InterPro" id="IPR007454">
    <property type="entry name" value="UPF0250_YbeD-like"/>
</dbReference>
<dbReference type="Gene3D" id="3.30.70.260">
    <property type="match status" value="1"/>
</dbReference>
<gene>
    <name evidence="1" type="ORF">SCFA_950027</name>
</gene>
<dbReference type="InterPro" id="IPR027471">
    <property type="entry name" value="YbeD-like_sf"/>
</dbReference>